<dbReference type="EMBL" id="WIXE01005428">
    <property type="protein sequence ID" value="KAK5982191.1"/>
    <property type="molecule type" value="Genomic_DNA"/>
</dbReference>
<organism evidence="1 2">
    <name type="scientific">Trichostrongylus colubriformis</name>
    <name type="common">Black scour worm</name>
    <dbReference type="NCBI Taxonomy" id="6319"/>
    <lineage>
        <taxon>Eukaryota</taxon>
        <taxon>Metazoa</taxon>
        <taxon>Ecdysozoa</taxon>
        <taxon>Nematoda</taxon>
        <taxon>Chromadorea</taxon>
        <taxon>Rhabditida</taxon>
        <taxon>Rhabditina</taxon>
        <taxon>Rhabditomorpha</taxon>
        <taxon>Strongyloidea</taxon>
        <taxon>Trichostrongylidae</taxon>
        <taxon>Trichostrongylus</taxon>
    </lineage>
</organism>
<comment type="caution">
    <text evidence="1">The sequence shown here is derived from an EMBL/GenBank/DDBJ whole genome shotgun (WGS) entry which is preliminary data.</text>
</comment>
<dbReference type="Proteomes" id="UP001331761">
    <property type="component" value="Unassembled WGS sequence"/>
</dbReference>
<dbReference type="InterPro" id="IPR001372">
    <property type="entry name" value="Dynein_light_chain_typ-1/2"/>
</dbReference>
<dbReference type="SUPFAM" id="SSF54648">
    <property type="entry name" value="DLC"/>
    <property type="match status" value="1"/>
</dbReference>
<dbReference type="Pfam" id="PF01221">
    <property type="entry name" value="Dynein_light"/>
    <property type="match status" value="1"/>
</dbReference>
<proteinExistence type="predicted"/>
<feature type="non-terminal residue" evidence="1">
    <location>
        <position position="1"/>
    </location>
</feature>
<evidence type="ECO:0000313" key="1">
    <source>
        <dbReference type="EMBL" id="KAK5982191.1"/>
    </source>
</evidence>
<gene>
    <name evidence="1" type="ORF">GCK32_021702</name>
</gene>
<dbReference type="CDD" id="cd21450">
    <property type="entry name" value="DLC-like_DYNLL1-like"/>
    <property type="match status" value="1"/>
</dbReference>
<dbReference type="InterPro" id="IPR037177">
    <property type="entry name" value="DLC_sf"/>
</dbReference>
<reference evidence="1 2" key="1">
    <citation type="submission" date="2019-10" db="EMBL/GenBank/DDBJ databases">
        <title>Assembly and Annotation for the nematode Trichostrongylus colubriformis.</title>
        <authorList>
            <person name="Martin J."/>
        </authorList>
    </citation>
    <scope>NUCLEOTIDE SEQUENCE [LARGE SCALE GENOMIC DNA]</scope>
    <source>
        <strain evidence="1">G859</strain>
        <tissue evidence="1">Whole worm</tissue>
    </source>
</reference>
<dbReference type="AlphaFoldDB" id="A0AAN8FLB5"/>
<sequence length="88" mass="10231">YSDFDVALHRQLRKYALALLEQEGGRLTERFVKMINWNMAEATKRSDWQCIFGTAFSACLEYERGSLLHFCIGDHAILLFRCNSENPL</sequence>
<protein>
    <recommendedName>
        <fullName evidence="3">Dynein light chain</fullName>
    </recommendedName>
</protein>
<name>A0AAN8FLB5_TRICO</name>
<dbReference type="GO" id="GO:0030286">
    <property type="term" value="C:dynein complex"/>
    <property type="evidence" value="ECO:0007669"/>
    <property type="project" value="InterPro"/>
</dbReference>
<accession>A0AAN8FLB5</accession>
<evidence type="ECO:0008006" key="3">
    <source>
        <dbReference type="Google" id="ProtNLM"/>
    </source>
</evidence>
<evidence type="ECO:0000313" key="2">
    <source>
        <dbReference type="Proteomes" id="UP001331761"/>
    </source>
</evidence>
<dbReference type="GO" id="GO:0007017">
    <property type="term" value="P:microtubule-based process"/>
    <property type="evidence" value="ECO:0007669"/>
    <property type="project" value="InterPro"/>
</dbReference>
<keyword evidence="2" id="KW-1185">Reference proteome</keyword>
<dbReference type="Gene3D" id="3.30.740.10">
    <property type="entry name" value="Protein Inhibitor Of Neuronal Nitric Oxide Synthase"/>
    <property type="match status" value="1"/>
</dbReference>